<dbReference type="STRING" id="1250539.Ga0080574_TMP2498"/>
<gene>
    <name evidence="3" type="ORF">Ga0080574_TMP2498</name>
</gene>
<evidence type="ECO:0000256" key="1">
    <source>
        <dbReference type="SAM" id="Phobius"/>
    </source>
</evidence>
<dbReference type="Proteomes" id="UP000187059">
    <property type="component" value="Chromosome"/>
</dbReference>
<evidence type="ECO:0000313" key="3">
    <source>
        <dbReference type="EMBL" id="APZ52832.1"/>
    </source>
</evidence>
<keyword evidence="1" id="KW-1133">Transmembrane helix</keyword>
<dbReference type="SUPFAM" id="SSF81469">
    <property type="entry name" value="Bacterial aa3 type cytochrome c oxidase subunit IV"/>
    <property type="match status" value="1"/>
</dbReference>
<dbReference type="RefSeq" id="WP_076699605.1">
    <property type="nucleotide sequence ID" value="NZ_CP015093.1"/>
</dbReference>
<organism evidence="3 4">
    <name type="scientific">Salipiger abyssi</name>
    <dbReference type="NCBI Taxonomy" id="1250539"/>
    <lineage>
        <taxon>Bacteria</taxon>
        <taxon>Pseudomonadati</taxon>
        <taxon>Pseudomonadota</taxon>
        <taxon>Alphaproteobacteria</taxon>
        <taxon>Rhodobacterales</taxon>
        <taxon>Roseobacteraceae</taxon>
        <taxon>Salipiger</taxon>
    </lineage>
</organism>
<keyword evidence="4" id="KW-1185">Reference proteome</keyword>
<accession>A0A1P8UTY5</accession>
<dbReference type="AlphaFoldDB" id="A0A1P8UTY5"/>
<keyword evidence="1" id="KW-0812">Transmembrane</keyword>
<dbReference type="KEGG" id="paby:Ga0080574_TMP2498"/>
<keyword evidence="1" id="KW-0472">Membrane</keyword>
<evidence type="ECO:0000313" key="4">
    <source>
        <dbReference type="Proteomes" id="UP000187059"/>
    </source>
</evidence>
<dbReference type="Pfam" id="PF07835">
    <property type="entry name" value="COX4_pro_2"/>
    <property type="match status" value="1"/>
</dbReference>
<dbReference type="Gene3D" id="1.20.5.160">
    <property type="entry name" value="Bacterial aa3 type cytochrome c oxidase subunit IV"/>
    <property type="match status" value="1"/>
</dbReference>
<dbReference type="InterPro" id="IPR036596">
    <property type="entry name" value="Cyt-C_aa3_sf"/>
</dbReference>
<name>A0A1P8UTY5_9RHOB</name>
<dbReference type="InterPro" id="IPR012422">
    <property type="entry name" value="Cyt_c_oxidase_su4_bac-aa3"/>
</dbReference>
<protein>
    <submittedName>
        <fullName evidence="3">Aa3 type cytochrome c oxidase subunit IV</fullName>
    </submittedName>
</protein>
<proteinExistence type="predicted"/>
<dbReference type="OrthoDB" id="7691500at2"/>
<sequence>MAEHKHGTMDITAQEKTFNGFVKFTIRTVGVIIFILLFLAVFNT</sequence>
<reference evidence="3 4" key="1">
    <citation type="submission" date="2016-04" db="EMBL/GenBank/DDBJ databases">
        <title>Deep-sea bacteria in the southern Pacific.</title>
        <authorList>
            <person name="Tang K."/>
        </authorList>
    </citation>
    <scope>NUCLEOTIDE SEQUENCE [LARGE SCALE GENOMIC DNA]</scope>
    <source>
        <strain evidence="3 4">JLT2014</strain>
    </source>
</reference>
<feature type="domain" description="Cytochrome c oxidase subunit IV bacterial aa3 type" evidence="2">
    <location>
        <begin position="4"/>
        <end position="43"/>
    </location>
</feature>
<dbReference type="EMBL" id="CP015093">
    <property type="protein sequence ID" value="APZ52832.1"/>
    <property type="molecule type" value="Genomic_DNA"/>
</dbReference>
<feature type="transmembrane region" description="Helical" evidence="1">
    <location>
        <begin position="21"/>
        <end position="42"/>
    </location>
</feature>
<evidence type="ECO:0000259" key="2">
    <source>
        <dbReference type="Pfam" id="PF07835"/>
    </source>
</evidence>